<feature type="coiled-coil region" evidence="6">
    <location>
        <begin position="497"/>
        <end position="543"/>
    </location>
</feature>
<keyword evidence="4" id="KW-0067">ATP-binding</keyword>
<dbReference type="InterPro" id="IPR003593">
    <property type="entry name" value="AAA+_ATPase"/>
</dbReference>
<dbReference type="InterPro" id="IPR050130">
    <property type="entry name" value="ClpA_ClpB"/>
</dbReference>
<dbReference type="PROSITE" id="PS00871">
    <property type="entry name" value="CLPAB_2"/>
    <property type="match status" value="1"/>
</dbReference>
<evidence type="ECO:0000256" key="4">
    <source>
        <dbReference type="ARBA" id="ARBA00022840"/>
    </source>
</evidence>
<evidence type="ECO:0000256" key="6">
    <source>
        <dbReference type="SAM" id="Coils"/>
    </source>
</evidence>
<dbReference type="AlphaFoldDB" id="A0A2R3IM53"/>
<dbReference type="InterPro" id="IPR041546">
    <property type="entry name" value="ClpA/ClpB_AAA_lid"/>
</dbReference>
<sequence length="932" mass="103356">MAQELCAICHERPAVARVSLVQNGQRRELALCELHYRQLMRQQRMRSPLESLFGGGSPFDEIFSGFGEQSPVSPVRAREPEAVDIAEYFSKQTTEYLQRAAQVAAEFGKREVDTEHLLYALADADVVQAVLKQFGLSPADLKQYIEANAVRGAGKGEASEDMTISPRVKSALQHAFGLSRELGHSYVGPEHLLLGLAAVPDSFAGTLLKKYGLTEQALRQKAVKVVGKGAEDGRVDGPSSTPQLDKFSRDLTRLAREGKLDPVIGRSKEVETTIEVLARRKKNNPVLIGEPGVGKTAIVEGLAQRMVQGEVPEVLRDKRLVELNINAMVAGAKYRGEFEERLKQVMDELQAAQSEIILFIDEVHTIVGAGQGGGEGGLDVANVLKPAMARGEMNLIGATTLNEYQKYIEKDAALERRFQPVFVPEPTVEQTISILRGLRDKLEGHHKVTIRDEAFVAAAELSDRYIGNRFLPDKAIDLIDQAAARVRIASTSRPAEIQELEAELAQLKREQDYAASRKWYDEAKVFEKRIQERKEHLEQITERWQQTQGSKTEEVRVEDIAEIISRLTGIPVTELTAEEREKLLRMEERLHQRVIGQQEAITAVSDAVRLARAGLRQGSRPIATFLFLGPTGVGKTELAKALAEVVFGDEDAMIRIDMSEYMERHAVSRLIGAPPGYVGYEEGGQLTERVRRRPYSVILLDEIEKAHADVNNILLQVFDDGRLTDGKGRVVDFTNTIIIATSNLGSDLIMKNAQAGEFAQPPEKLKRELMNTLRGHFRPEFLNRLDEVIVFESLSKAQIEDIVRLQLERVKRAAHAQDIHLHIDDSLVGHLAEEAYQPEFGARELKRQIRQQLETRLATAMLKGDVKEGETITFFHDARDGVGYRKGAAPKPAARKKAGAGETPKGRATATRKPAAKKGAAAKGKADKPKAK</sequence>
<protein>
    <submittedName>
        <fullName evidence="8">AAA domain protein</fullName>
    </submittedName>
</protein>
<evidence type="ECO:0000313" key="9">
    <source>
        <dbReference type="Proteomes" id="UP000238390"/>
    </source>
</evidence>
<dbReference type="InterPro" id="IPR003959">
    <property type="entry name" value="ATPase_AAA_core"/>
</dbReference>
<dbReference type="Pfam" id="PF00004">
    <property type="entry name" value="AAA"/>
    <property type="match status" value="1"/>
</dbReference>
<organism evidence="8 9">
    <name type="scientific">Pseudomonas paraeruginosa</name>
    <dbReference type="NCBI Taxonomy" id="2994495"/>
    <lineage>
        <taxon>Bacteria</taxon>
        <taxon>Pseudomonadati</taxon>
        <taxon>Pseudomonadota</taxon>
        <taxon>Gammaproteobacteria</taxon>
        <taxon>Pseudomonadales</taxon>
        <taxon>Pseudomonadaceae</taxon>
        <taxon>Pseudomonas</taxon>
    </lineage>
</organism>
<dbReference type="CDD" id="cd00009">
    <property type="entry name" value="AAA"/>
    <property type="match status" value="1"/>
</dbReference>
<dbReference type="EMBL" id="CP027169">
    <property type="protein sequence ID" value="AVK02971.1"/>
    <property type="molecule type" value="Genomic_DNA"/>
</dbReference>
<dbReference type="GO" id="GO:0034605">
    <property type="term" value="P:cellular response to heat"/>
    <property type="evidence" value="ECO:0007669"/>
    <property type="project" value="TreeGrafter"/>
</dbReference>
<keyword evidence="9" id="KW-1185">Reference proteome</keyword>
<dbReference type="FunFam" id="3.40.50.300:FF:000010">
    <property type="entry name" value="Chaperone clpB 1, putative"/>
    <property type="match status" value="1"/>
</dbReference>
<reference evidence="8 9" key="1">
    <citation type="submission" date="2018-02" db="EMBL/GenBank/DDBJ databases">
        <title>FDA/CDC Antimicrobial Resistant Isolate Bank Genome Sequencing.</title>
        <authorList>
            <person name="Benahmed F.H."/>
            <person name="Lutgring J.D."/>
            <person name="Yoo B."/>
            <person name="Machado M."/>
            <person name="Brown A."/>
            <person name="McAllister G."/>
            <person name="Perry A."/>
            <person name="Halpin A.L."/>
            <person name="Vavikolanu K."/>
            <person name="Ott S."/>
            <person name="Zhao X."/>
            <person name="Tallon L.J."/>
            <person name="Sadzewicz L."/>
            <person name="Aluvathingal J."/>
            <person name="Nadendla S."/>
            <person name="Voskania-kordi A."/>
            <person name="Simonyan V."/>
            <person name="Patel J."/>
            <person name="Shawar R.M."/>
        </authorList>
    </citation>
    <scope>NUCLEOTIDE SEQUENCE [LARGE SCALE GENOMIC DNA]</scope>
    <source>
        <strain evidence="8 9">AR_0356</strain>
    </source>
</reference>
<dbReference type="SUPFAM" id="SSF81923">
    <property type="entry name" value="Double Clp-N motif"/>
    <property type="match status" value="1"/>
</dbReference>
<feature type="region of interest" description="Disordered" evidence="7">
    <location>
        <begin position="883"/>
        <end position="932"/>
    </location>
</feature>
<evidence type="ECO:0000256" key="2">
    <source>
        <dbReference type="ARBA" id="ARBA00022737"/>
    </source>
</evidence>
<evidence type="ECO:0000313" key="8">
    <source>
        <dbReference type="EMBL" id="AVK02971.1"/>
    </source>
</evidence>
<dbReference type="InterPro" id="IPR027417">
    <property type="entry name" value="P-loop_NTPase"/>
</dbReference>
<dbReference type="PROSITE" id="PS51903">
    <property type="entry name" value="CLP_R"/>
    <property type="match status" value="1"/>
</dbReference>
<dbReference type="Proteomes" id="UP000238390">
    <property type="component" value="Chromosome"/>
</dbReference>
<dbReference type="PANTHER" id="PTHR11638:SF145">
    <property type="entry name" value="CLPA_B PROTEASE ATP BINDING SUBUNIT-RELATED"/>
    <property type="match status" value="1"/>
</dbReference>
<dbReference type="Pfam" id="PF10431">
    <property type="entry name" value="ClpB_D2-small"/>
    <property type="match status" value="1"/>
</dbReference>
<evidence type="ECO:0000256" key="3">
    <source>
        <dbReference type="ARBA" id="ARBA00022741"/>
    </source>
</evidence>
<dbReference type="Pfam" id="PF02861">
    <property type="entry name" value="Clp_N"/>
    <property type="match status" value="1"/>
</dbReference>
<evidence type="ECO:0000256" key="1">
    <source>
        <dbReference type="ARBA" id="ARBA00008675"/>
    </source>
</evidence>
<dbReference type="InterPro" id="IPR001270">
    <property type="entry name" value="ClpA/B"/>
</dbReference>
<accession>A0A2R3IM53</accession>
<dbReference type="GO" id="GO:0005524">
    <property type="term" value="F:ATP binding"/>
    <property type="evidence" value="ECO:0007669"/>
    <property type="project" value="UniProtKB-KW"/>
</dbReference>
<feature type="compositionally biased region" description="Low complexity" evidence="7">
    <location>
        <begin position="906"/>
        <end position="923"/>
    </location>
</feature>
<dbReference type="GO" id="GO:0016887">
    <property type="term" value="F:ATP hydrolysis activity"/>
    <property type="evidence" value="ECO:0007669"/>
    <property type="project" value="InterPro"/>
</dbReference>
<dbReference type="Pfam" id="PF17871">
    <property type="entry name" value="AAA_lid_9"/>
    <property type="match status" value="1"/>
</dbReference>
<dbReference type="CDD" id="cd19499">
    <property type="entry name" value="RecA-like_ClpB_Hsp104-like"/>
    <property type="match status" value="1"/>
</dbReference>
<dbReference type="Pfam" id="PF07724">
    <property type="entry name" value="AAA_2"/>
    <property type="match status" value="1"/>
</dbReference>
<dbReference type="GO" id="GO:0005737">
    <property type="term" value="C:cytoplasm"/>
    <property type="evidence" value="ECO:0007669"/>
    <property type="project" value="TreeGrafter"/>
</dbReference>
<keyword evidence="5" id="KW-0143">Chaperone</keyword>
<dbReference type="SUPFAM" id="SSF52540">
    <property type="entry name" value="P-loop containing nucleoside triphosphate hydrolases"/>
    <property type="match status" value="2"/>
</dbReference>
<dbReference type="InterPro" id="IPR004176">
    <property type="entry name" value="Clp_R_N"/>
</dbReference>
<dbReference type="PRINTS" id="PR00300">
    <property type="entry name" value="CLPPROTEASEA"/>
</dbReference>
<dbReference type="GeneID" id="77218985"/>
<keyword evidence="2" id="KW-0677">Repeat</keyword>
<dbReference type="SMART" id="SM00382">
    <property type="entry name" value="AAA"/>
    <property type="match status" value="2"/>
</dbReference>
<keyword evidence="3" id="KW-0547">Nucleotide-binding</keyword>
<dbReference type="InterPro" id="IPR019489">
    <property type="entry name" value="Clp_ATPase_C"/>
</dbReference>
<evidence type="ECO:0000256" key="7">
    <source>
        <dbReference type="SAM" id="MobiDB-lite"/>
    </source>
</evidence>
<dbReference type="Gene3D" id="1.10.8.60">
    <property type="match status" value="2"/>
</dbReference>
<dbReference type="Gene3D" id="1.10.1780.10">
    <property type="entry name" value="Clp, N-terminal domain"/>
    <property type="match status" value="1"/>
</dbReference>
<dbReference type="FunFam" id="3.40.50.300:FF:000025">
    <property type="entry name" value="ATP-dependent Clp protease subunit"/>
    <property type="match status" value="1"/>
</dbReference>
<dbReference type="Gene3D" id="3.40.50.300">
    <property type="entry name" value="P-loop containing nucleotide triphosphate hydrolases"/>
    <property type="match status" value="2"/>
</dbReference>
<dbReference type="Gene3D" id="4.10.860.10">
    <property type="entry name" value="UVR domain"/>
    <property type="match status" value="1"/>
</dbReference>
<name>A0A2R3IM53_9PSED</name>
<proteinExistence type="inferred from homology"/>
<dbReference type="SMART" id="SM01086">
    <property type="entry name" value="ClpB_D2-small"/>
    <property type="match status" value="1"/>
</dbReference>
<keyword evidence="6" id="KW-0175">Coiled coil</keyword>
<dbReference type="InterPro" id="IPR036628">
    <property type="entry name" value="Clp_N_dom_sf"/>
</dbReference>
<gene>
    <name evidence="8" type="ORF">CSB93_1756</name>
</gene>
<dbReference type="PANTHER" id="PTHR11638">
    <property type="entry name" value="ATP-DEPENDENT CLP PROTEASE"/>
    <property type="match status" value="1"/>
</dbReference>
<dbReference type="NCBIfam" id="NF033607">
    <property type="entry name" value="disagg_AAA_ClpG"/>
    <property type="match status" value="1"/>
</dbReference>
<dbReference type="InterPro" id="IPR028299">
    <property type="entry name" value="ClpA/B_CS2"/>
</dbReference>
<dbReference type="RefSeq" id="WP_033999616.1">
    <property type="nucleotide sequence ID" value="NZ_CP020560.1"/>
</dbReference>
<evidence type="ECO:0000256" key="5">
    <source>
        <dbReference type="ARBA" id="ARBA00023186"/>
    </source>
</evidence>
<comment type="similarity">
    <text evidence="1">Belongs to the ClpA/ClpB family.</text>
</comment>